<keyword evidence="2" id="KW-0645">Protease</keyword>
<dbReference type="GO" id="GO:0008237">
    <property type="term" value="F:metallopeptidase activity"/>
    <property type="evidence" value="ECO:0007669"/>
    <property type="project" value="UniProtKB-KW"/>
</dbReference>
<dbReference type="NCBIfam" id="NF000642">
    <property type="entry name" value="PRK00024.1"/>
    <property type="match status" value="1"/>
</dbReference>
<keyword evidence="10" id="KW-1185">Reference proteome</keyword>
<dbReference type="GeneID" id="97192650"/>
<dbReference type="Gene3D" id="3.40.140.10">
    <property type="entry name" value="Cytidine Deaminase, domain 2"/>
    <property type="match status" value="1"/>
</dbReference>
<organism evidence="9 10">
    <name type="scientific">Sellimonas intestinalis</name>
    <dbReference type="NCBI Taxonomy" id="1653434"/>
    <lineage>
        <taxon>Bacteria</taxon>
        <taxon>Bacillati</taxon>
        <taxon>Bacillota</taxon>
        <taxon>Clostridia</taxon>
        <taxon>Lachnospirales</taxon>
        <taxon>Lachnospiraceae</taxon>
        <taxon>Sellimonas</taxon>
    </lineage>
</organism>
<comment type="caution">
    <text evidence="9">The sequence shown here is derived from an EMBL/GenBank/DDBJ whole genome shotgun (WGS) entry which is preliminary data.</text>
</comment>
<dbReference type="PROSITE" id="PS50249">
    <property type="entry name" value="MPN"/>
    <property type="match status" value="1"/>
</dbReference>
<evidence type="ECO:0000256" key="1">
    <source>
        <dbReference type="ARBA" id="ARBA00010243"/>
    </source>
</evidence>
<dbReference type="InterPro" id="IPR025657">
    <property type="entry name" value="RadC_JAB"/>
</dbReference>
<keyword evidence="3" id="KW-0479">Metal-binding</keyword>
<evidence type="ECO:0000313" key="9">
    <source>
        <dbReference type="EMBL" id="RGE90066.1"/>
    </source>
</evidence>
<keyword evidence="4" id="KW-0378">Hydrolase</keyword>
<dbReference type="NCBIfam" id="TIGR00608">
    <property type="entry name" value="radc"/>
    <property type="match status" value="1"/>
</dbReference>
<dbReference type="Proteomes" id="UP000261080">
    <property type="component" value="Unassembled WGS sequence"/>
</dbReference>
<dbReference type="InterPro" id="IPR046778">
    <property type="entry name" value="UPF0758_N"/>
</dbReference>
<dbReference type="Pfam" id="PF20582">
    <property type="entry name" value="UPF0758_N"/>
    <property type="match status" value="1"/>
</dbReference>
<name>A0A3E3K5W2_9FIRM</name>
<dbReference type="GO" id="GO:0006508">
    <property type="term" value="P:proteolysis"/>
    <property type="evidence" value="ECO:0007669"/>
    <property type="project" value="UniProtKB-KW"/>
</dbReference>
<evidence type="ECO:0000256" key="3">
    <source>
        <dbReference type="ARBA" id="ARBA00022723"/>
    </source>
</evidence>
<evidence type="ECO:0000256" key="5">
    <source>
        <dbReference type="ARBA" id="ARBA00022833"/>
    </source>
</evidence>
<dbReference type="GO" id="GO:0046872">
    <property type="term" value="F:metal ion binding"/>
    <property type="evidence" value="ECO:0007669"/>
    <property type="project" value="UniProtKB-KW"/>
</dbReference>
<evidence type="ECO:0000256" key="7">
    <source>
        <dbReference type="RuleBase" id="RU003797"/>
    </source>
</evidence>
<evidence type="ECO:0000313" key="10">
    <source>
        <dbReference type="Proteomes" id="UP000261080"/>
    </source>
</evidence>
<dbReference type="PROSITE" id="PS01302">
    <property type="entry name" value="UPF0758"/>
    <property type="match status" value="1"/>
</dbReference>
<dbReference type="InterPro" id="IPR001405">
    <property type="entry name" value="UPF0758"/>
</dbReference>
<dbReference type="OrthoDB" id="9804482at2"/>
<dbReference type="InterPro" id="IPR037518">
    <property type="entry name" value="MPN"/>
</dbReference>
<dbReference type="InterPro" id="IPR020891">
    <property type="entry name" value="UPF0758_CS"/>
</dbReference>
<sequence length="229" mass="25565">MNQTMKELLEEERPYEKCGRFGAKSLTDIELLAVLLRSGTKGGNVLETAKKILYPSGREGGLTRLPSYSQDALMKIPGIGKVKAIQILCLCEMARRIAKEKAKEPLSFDRPETIASYYMEDMRHLKQEELKLLMLNTKSKLLGETRISKGTVNMSVISPRELFIEALQKDAVSIILLHNHPSGDPEPSREDILVTKKIAKAGELIGITLMDHIIIGDQSYVSLAEKGWV</sequence>
<dbReference type="EMBL" id="QVLX01000001">
    <property type="protein sequence ID" value="RGE90066.1"/>
    <property type="molecule type" value="Genomic_DNA"/>
</dbReference>
<reference evidence="9 10" key="1">
    <citation type="submission" date="2018-08" db="EMBL/GenBank/DDBJ databases">
        <title>A genome reference for cultivated species of the human gut microbiota.</title>
        <authorList>
            <person name="Zou Y."/>
            <person name="Xue W."/>
            <person name="Luo G."/>
        </authorList>
    </citation>
    <scope>NUCLEOTIDE SEQUENCE [LARGE SCALE GENOMIC DNA]</scope>
    <source>
        <strain evidence="9 10">AF37-2AT</strain>
    </source>
</reference>
<evidence type="ECO:0000256" key="4">
    <source>
        <dbReference type="ARBA" id="ARBA00022801"/>
    </source>
</evidence>
<dbReference type="Pfam" id="PF04002">
    <property type="entry name" value="RadC"/>
    <property type="match status" value="1"/>
</dbReference>
<dbReference type="PANTHER" id="PTHR30471:SF3">
    <property type="entry name" value="UPF0758 PROTEIN YEES-RELATED"/>
    <property type="match status" value="1"/>
</dbReference>
<evidence type="ECO:0000256" key="2">
    <source>
        <dbReference type="ARBA" id="ARBA00022670"/>
    </source>
</evidence>
<accession>A0A3E3K5W2</accession>
<protein>
    <submittedName>
        <fullName evidence="9">JAB domain-containing protein</fullName>
    </submittedName>
</protein>
<comment type="similarity">
    <text evidence="1 7">Belongs to the UPF0758 family.</text>
</comment>
<gene>
    <name evidence="9" type="ORF">DW016_02095</name>
</gene>
<proteinExistence type="inferred from homology"/>
<dbReference type="RefSeq" id="WP_024732509.1">
    <property type="nucleotide sequence ID" value="NZ_BAABYU010000001.1"/>
</dbReference>
<evidence type="ECO:0000259" key="8">
    <source>
        <dbReference type="PROSITE" id="PS50249"/>
    </source>
</evidence>
<feature type="domain" description="MPN" evidence="8">
    <location>
        <begin position="107"/>
        <end position="229"/>
    </location>
</feature>
<keyword evidence="5" id="KW-0862">Zinc</keyword>
<keyword evidence="6" id="KW-0482">Metalloprotease</keyword>
<dbReference type="CDD" id="cd08071">
    <property type="entry name" value="MPN_DUF2466"/>
    <property type="match status" value="1"/>
</dbReference>
<evidence type="ECO:0000256" key="6">
    <source>
        <dbReference type="ARBA" id="ARBA00023049"/>
    </source>
</evidence>
<dbReference type="PANTHER" id="PTHR30471">
    <property type="entry name" value="DNA REPAIR PROTEIN RADC"/>
    <property type="match status" value="1"/>
</dbReference>
<dbReference type="AlphaFoldDB" id="A0A3E3K5W2"/>